<dbReference type="AlphaFoldDB" id="G5A8D7"/>
<sequence>MTVPWPRAVQRWDFLGPWCAALKGRIEYSSLECEENYIDTVKRYLQVTLPCRTEATEEGGDENEPGNDNAFPIPSEYNFQLKLQRVREALALLAAGEEVMERKLPAAFVLFLDMEGEHVKEEEFDLVHFCGVHQRTSPSVEYVNALVMTAAVGDNLLSESGLATALAQIQREEKMVKEQWAEYEQQVGTAPVTAGDGDVGARKCPCFRRVDRLTMSDTLENRPGESRQVFCQLMSSAFDSRRRSYENTKYHSGFKKVSDVANSFQFGMIHLECDIKLFELDMPALFSAIAVTQTTTDFSIQIMSKVYQEPEGVQFWKWVAYAFFSRRASVRSSIESLTVTDVGLLSPAEVEGFTTVMTSKHPEEELFGVKPGKASGKEATLNAGVPIKWQFDTQGHVLPNSETTAFDSPIRFVRTFGDSGRTKWVNVLIPGLGRGFVQRSDLVFSQQNSRKKLPPSKVKAFTIRFHGFMMWRRPDRLQELLKSMGPQLTFLKIVCPADSMDANLIVQRCPNLQAMELWTGHCNVVYDFRELHEQNQPLSAFNFDGWTYNALTGDLSDPSNPQIWPIRRVLAHRLNPSDFGTVAYDPRIKDEIRAYLKMLDINKTIEVLAVSLSTPFHHFLPALRKHHLEPIDRVVKFPTARKIAFLSVVFSDSAPTNTNKKQEFDAQFVAARAICKLSHSMICTIFSFAQSLRSEKYDEDFGEDYE</sequence>
<proteinExistence type="predicted"/>
<dbReference type="InParanoid" id="G5A8D7"/>
<dbReference type="Proteomes" id="UP000002640">
    <property type="component" value="Unassembled WGS sequence"/>
</dbReference>
<dbReference type="GeneID" id="20647833"/>
<protein>
    <submittedName>
        <fullName evidence="1">Uncharacterized protein</fullName>
    </submittedName>
</protein>
<evidence type="ECO:0000313" key="1">
    <source>
        <dbReference type="EMBL" id="EGZ08163.1"/>
    </source>
</evidence>
<keyword evidence="2" id="KW-1185">Reference proteome</keyword>
<name>G5A8D7_PHYSP</name>
<dbReference type="RefSeq" id="XP_009536335.1">
    <property type="nucleotide sequence ID" value="XM_009538040.1"/>
</dbReference>
<organism evidence="1 2">
    <name type="scientific">Phytophthora sojae (strain P6497)</name>
    <name type="common">Soybean stem and root rot agent</name>
    <name type="synonym">Phytophthora megasperma f. sp. glycines</name>
    <dbReference type="NCBI Taxonomy" id="1094619"/>
    <lineage>
        <taxon>Eukaryota</taxon>
        <taxon>Sar</taxon>
        <taxon>Stramenopiles</taxon>
        <taxon>Oomycota</taxon>
        <taxon>Peronosporomycetes</taxon>
        <taxon>Peronosporales</taxon>
        <taxon>Peronosporaceae</taxon>
        <taxon>Phytophthora</taxon>
    </lineage>
</organism>
<evidence type="ECO:0000313" key="2">
    <source>
        <dbReference type="Proteomes" id="UP000002640"/>
    </source>
</evidence>
<accession>G5A8D7</accession>
<dbReference type="KEGG" id="psoj:PHYSODRAFT_340004"/>
<reference evidence="1 2" key="1">
    <citation type="journal article" date="2006" name="Science">
        <title>Phytophthora genome sequences uncover evolutionary origins and mechanisms of pathogenesis.</title>
        <authorList>
            <person name="Tyler B.M."/>
            <person name="Tripathy S."/>
            <person name="Zhang X."/>
            <person name="Dehal P."/>
            <person name="Jiang R.H."/>
            <person name="Aerts A."/>
            <person name="Arredondo F.D."/>
            <person name="Baxter L."/>
            <person name="Bensasson D."/>
            <person name="Beynon J.L."/>
            <person name="Chapman J."/>
            <person name="Damasceno C.M."/>
            <person name="Dorrance A.E."/>
            <person name="Dou D."/>
            <person name="Dickerman A.W."/>
            <person name="Dubchak I.L."/>
            <person name="Garbelotto M."/>
            <person name="Gijzen M."/>
            <person name="Gordon S.G."/>
            <person name="Govers F."/>
            <person name="Grunwald N.J."/>
            <person name="Huang W."/>
            <person name="Ivors K.L."/>
            <person name="Jones R.W."/>
            <person name="Kamoun S."/>
            <person name="Krampis K."/>
            <person name="Lamour K.H."/>
            <person name="Lee M.K."/>
            <person name="McDonald W.H."/>
            <person name="Medina M."/>
            <person name="Meijer H.J."/>
            <person name="Nordberg E.K."/>
            <person name="Maclean D.J."/>
            <person name="Ospina-Giraldo M.D."/>
            <person name="Morris P.F."/>
            <person name="Phuntumart V."/>
            <person name="Putnam N.H."/>
            <person name="Rash S."/>
            <person name="Rose J.K."/>
            <person name="Sakihama Y."/>
            <person name="Salamov A.A."/>
            <person name="Savidor A."/>
            <person name="Scheuring C.F."/>
            <person name="Smith B.M."/>
            <person name="Sobral B.W."/>
            <person name="Terry A."/>
            <person name="Torto-Alalibo T.A."/>
            <person name="Win J."/>
            <person name="Xu Z."/>
            <person name="Zhang H."/>
            <person name="Grigoriev I.V."/>
            <person name="Rokhsar D.S."/>
            <person name="Boore J.L."/>
        </authorList>
    </citation>
    <scope>NUCLEOTIDE SEQUENCE [LARGE SCALE GENOMIC DNA]</scope>
    <source>
        <strain evidence="1 2">P6497</strain>
    </source>
</reference>
<gene>
    <name evidence="1" type="ORF">PHYSODRAFT_340004</name>
</gene>
<dbReference type="EMBL" id="JH159161">
    <property type="protein sequence ID" value="EGZ08163.1"/>
    <property type="molecule type" value="Genomic_DNA"/>
</dbReference>